<dbReference type="InterPro" id="IPR044712">
    <property type="entry name" value="SLC25A32-like"/>
</dbReference>
<dbReference type="Proteomes" id="UP000239563">
    <property type="component" value="Chromosome XVIII"/>
</dbReference>
<dbReference type="Gene3D" id="1.50.40.10">
    <property type="entry name" value="Mitochondrial carrier domain"/>
    <property type="match status" value="2"/>
</dbReference>
<sequence length="454" mass="48376">MSSSSASAEAGPSCATRPPVPSNIDATRVKLASTDVANGSSDGEGASQAAASTSAVPATTPSFFPTPALDHAFGGIAAGAVATICMNPLDLIKTKYQVDTSRPRPLSFRASSHASGSSAASSAADVKGKGRAVESVSSSALRHAAPVRHGWRYYALGGKIGNDMVGALHDIIKADGWKGLYRGLSPNVAGNSASWGLYFLWYTMIKERMSAHEANQDSATGEPKKLSAAQHLLAASESGAITALMTNPIWVVKTRMFTTPQSVAAAAHTTTGARAPPEVYRGLWHGLVSIYRTEGVRGWYKGAGLALFGVSNGAIQFMAYEELKKWRTAVAARKQRTSDTSMIKLSNTEYIVMSGVSKVAAILLTYPYQVVRSRIQNHATSHIYPDIGTCVRLTYTQEGLRAFYKGLVPNLVRILPGTCVTFVVYENVSWALKGLARRRMVKQQQVVAETDTAV</sequence>
<evidence type="ECO:0000256" key="9">
    <source>
        <dbReference type="RuleBase" id="RU000488"/>
    </source>
</evidence>
<accession>A0A2N8UL45</accession>
<feature type="repeat" description="Solcar" evidence="8">
    <location>
        <begin position="66"/>
        <end position="208"/>
    </location>
</feature>
<evidence type="ECO:0000256" key="1">
    <source>
        <dbReference type="ARBA" id="ARBA00004141"/>
    </source>
</evidence>
<dbReference type="PROSITE" id="PS50920">
    <property type="entry name" value="SOLCAR"/>
    <property type="match status" value="3"/>
</dbReference>
<dbReference type="GO" id="GO:0016020">
    <property type="term" value="C:membrane"/>
    <property type="evidence" value="ECO:0007669"/>
    <property type="project" value="UniProtKB-SubCell"/>
</dbReference>
<evidence type="ECO:0000256" key="3">
    <source>
        <dbReference type="ARBA" id="ARBA00022448"/>
    </source>
</evidence>
<dbReference type="SUPFAM" id="SSF103506">
    <property type="entry name" value="Mitochondrial carrier"/>
    <property type="match status" value="1"/>
</dbReference>
<keyword evidence="6" id="KW-1133">Transmembrane helix</keyword>
<keyword evidence="3 9" id="KW-0813">Transport</keyword>
<evidence type="ECO:0000256" key="8">
    <source>
        <dbReference type="PROSITE-ProRule" id="PRU00282"/>
    </source>
</evidence>
<evidence type="ECO:0000256" key="6">
    <source>
        <dbReference type="ARBA" id="ARBA00022989"/>
    </source>
</evidence>
<dbReference type="PANTHER" id="PTHR45683">
    <property type="entry name" value="MITOCHONDRIAL NICOTINAMIDE ADENINE DINUCLEOTIDE TRANSPORTER 1-RELATED-RELATED"/>
    <property type="match status" value="1"/>
</dbReference>
<proteinExistence type="inferred from homology"/>
<comment type="similarity">
    <text evidence="2 9">Belongs to the mitochondrial carrier (TC 2.A.29) family.</text>
</comment>
<evidence type="ECO:0000256" key="5">
    <source>
        <dbReference type="ARBA" id="ARBA00022737"/>
    </source>
</evidence>
<evidence type="ECO:0000256" key="2">
    <source>
        <dbReference type="ARBA" id="ARBA00006375"/>
    </source>
</evidence>
<dbReference type="GO" id="GO:0006862">
    <property type="term" value="P:nucleotide transport"/>
    <property type="evidence" value="ECO:0007669"/>
    <property type="project" value="InterPro"/>
</dbReference>
<dbReference type="EMBL" id="LT795071">
    <property type="protein sequence ID" value="SJX65644.1"/>
    <property type="molecule type" value="Genomic_DNA"/>
</dbReference>
<name>A0A2N8UL45_9BASI</name>
<evidence type="ECO:0000313" key="11">
    <source>
        <dbReference type="EMBL" id="SJX65644.1"/>
    </source>
</evidence>
<feature type="region of interest" description="Disordered" evidence="10">
    <location>
        <begin position="1"/>
        <end position="53"/>
    </location>
</feature>
<feature type="compositionally biased region" description="Low complexity" evidence="10">
    <location>
        <begin position="1"/>
        <end position="15"/>
    </location>
</feature>
<evidence type="ECO:0000256" key="4">
    <source>
        <dbReference type="ARBA" id="ARBA00022692"/>
    </source>
</evidence>
<evidence type="ECO:0000313" key="12">
    <source>
        <dbReference type="Proteomes" id="UP000239563"/>
    </source>
</evidence>
<reference evidence="11 12" key="1">
    <citation type="submission" date="2017-02" db="EMBL/GenBank/DDBJ databases">
        <authorList>
            <person name="Peterson S.W."/>
        </authorList>
    </citation>
    <scope>NUCLEOTIDE SEQUENCE [LARGE SCALE GENOMIC DNA]</scope>
    <source>
        <strain evidence="11 12">SRS1_H2-8</strain>
    </source>
</reference>
<dbReference type="InterPro" id="IPR023395">
    <property type="entry name" value="MCP_dom_sf"/>
</dbReference>
<keyword evidence="5" id="KW-0677">Repeat</keyword>
<dbReference type="AlphaFoldDB" id="A0A2N8UL45"/>
<gene>
    <name evidence="11" type="ORF">SRS1_16272</name>
</gene>
<feature type="repeat" description="Solcar" evidence="8">
    <location>
        <begin position="349"/>
        <end position="431"/>
    </location>
</feature>
<dbReference type="InterPro" id="IPR018108">
    <property type="entry name" value="MCP_transmembrane"/>
</dbReference>
<dbReference type="Pfam" id="PF00153">
    <property type="entry name" value="Mito_carr"/>
    <property type="match status" value="4"/>
</dbReference>
<evidence type="ECO:0000256" key="10">
    <source>
        <dbReference type="SAM" id="MobiDB-lite"/>
    </source>
</evidence>
<keyword evidence="7 8" id="KW-0472">Membrane</keyword>
<dbReference type="GO" id="GO:0055085">
    <property type="term" value="P:transmembrane transport"/>
    <property type="evidence" value="ECO:0007669"/>
    <property type="project" value="InterPro"/>
</dbReference>
<evidence type="ECO:0000256" key="7">
    <source>
        <dbReference type="ARBA" id="ARBA00023136"/>
    </source>
</evidence>
<keyword evidence="4 8" id="KW-0812">Transmembrane</keyword>
<feature type="repeat" description="Solcar" evidence="8">
    <location>
        <begin position="226"/>
        <end position="326"/>
    </location>
</feature>
<comment type="subcellular location">
    <subcellularLocation>
        <location evidence="1">Membrane</location>
        <topology evidence="1">Multi-pass membrane protein</topology>
    </subcellularLocation>
</comment>
<organism evidence="11 12">
    <name type="scientific">Sporisorium reilianum f. sp. reilianum</name>
    <dbReference type="NCBI Taxonomy" id="72559"/>
    <lineage>
        <taxon>Eukaryota</taxon>
        <taxon>Fungi</taxon>
        <taxon>Dikarya</taxon>
        <taxon>Basidiomycota</taxon>
        <taxon>Ustilaginomycotina</taxon>
        <taxon>Ustilaginomycetes</taxon>
        <taxon>Ustilaginales</taxon>
        <taxon>Ustilaginaceae</taxon>
        <taxon>Sporisorium</taxon>
    </lineage>
</organism>
<protein>
    <submittedName>
        <fullName evidence="11">Related to FAD carrier protein FLX1</fullName>
    </submittedName>
</protein>